<evidence type="ECO:0000256" key="1">
    <source>
        <dbReference type="SAM" id="MobiDB-lite"/>
    </source>
</evidence>
<evidence type="ECO:0000313" key="3">
    <source>
        <dbReference type="Proteomes" id="UP000813385"/>
    </source>
</evidence>
<keyword evidence="3" id="KW-1185">Reference proteome</keyword>
<proteinExistence type="predicted"/>
<feature type="compositionally biased region" description="Polar residues" evidence="1">
    <location>
        <begin position="106"/>
        <end position="118"/>
    </location>
</feature>
<dbReference type="Proteomes" id="UP000813385">
    <property type="component" value="Unassembled WGS sequence"/>
</dbReference>
<feature type="region of interest" description="Disordered" evidence="1">
    <location>
        <begin position="1"/>
        <end position="129"/>
    </location>
</feature>
<comment type="caution">
    <text evidence="2">The sequence shown here is derived from an EMBL/GenBank/DDBJ whole genome shotgun (WGS) entry which is preliminary data.</text>
</comment>
<sequence length="269" mass="29811">MPTRRMPRNPHAPPPEQRPGRRPITFRSSLGPLAPAAATSRQIPRIRSAGRTAWPSRTEGGIHGLDTAGLASRGLQGQGSLFRSLRRTNRGPRGTRRDAMRRDQPGRSTATRRSSAGGSPTLDGDFSPRRAIRAARARQIFRYRLPLPARWAHFSVLLAACLHHLTPRQMGKSRDDLETQRVGSHGRQCHALAISPSPLPRGTRRVGTTVRPMAPSSFFLGLFLGKRCLSPCCWADGRQTVAGVNEGKKGKLNRIERRLERLARHLFLT</sequence>
<protein>
    <submittedName>
        <fullName evidence="2">Uncharacterized protein</fullName>
    </submittedName>
</protein>
<organism evidence="2 3">
    <name type="scientific">Plectosphaerella cucumerina</name>
    <dbReference type="NCBI Taxonomy" id="40658"/>
    <lineage>
        <taxon>Eukaryota</taxon>
        <taxon>Fungi</taxon>
        <taxon>Dikarya</taxon>
        <taxon>Ascomycota</taxon>
        <taxon>Pezizomycotina</taxon>
        <taxon>Sordariomycetes</taxon>
        <taxon>Hypocreomycetidae</taxon>
        <taxon>Glomerellales</taxon>
        <taxon>Plectosphaerellaceae</taxon>
        <taxon>Plectosphaerella</taxon>
    </lineage>
</organism>
<gene>
    <name evidence="2" type="ORF">B0T11DRAFT_141228</name>
</gene>
<reference evidence="2" key="1">
    <citation type="journal article" date="2021" name="Nat. Commun.">
        <title>Genetic determinants of endophytism in the Arabidopsis root mycobiome.</title>
        <authorList>
            <person name="Mesny F."/>
            <person name="Miyauchi S."/>
            <person name="Thiergart T."/>
            <person name="Pickel B."/>
            <person name="Atanasova L."/>
            <person name="Karlsson M."/>
            <person name="Huettel B."/>
            <person name="Barry K.W."/>
            <person name="Haridas S."/>
            <person name="Chen C."/>
            <person name="Bauer D."/>
            <person name="Andreopoulos W."/>
            <person name="Pangilinan J."/>
            <person name="LaButti K."/>
            <person name="Riley R."/>
            <person name="Lipzen A."/>
            <person name="Clum A."/>
            <person name="Drula E."/>
            <person name="Henrissat B."/>
            <person name="Kohler A."/>
            <person name="Grigoriev I.V."/>
            <person name="Martin F.M."/>
            <person name="Hacquard S."/>
        </authorList>
    </citation>
    <scope>NUCLEOTIDE SEQUENCE</scope>
    <source>
        <strain evidence="2">MPI-CAGE-AT-0016</strain>
    </source>
</reference>
<name>A0A8K0WZJ4_9PEZI</name>
<accession>A0A8K0WZJ4</accession>
<dbReference type="AlphaFoldDB" id="A0A8K0WZJ4"/>
<feature type="compositionally biased region" description="Basic and acidic residues" evidence="1">
    <location>
        <begin position="95"/>
        <end position="105"/>
    </location>
</feature>
<evidence type="ECO:0000313" key="2">
    <source>
        <dbReference type="EMBL" id="KAH7347344.1"/>
    </source>
</evidence>
<dbReference type="EMBL" id="JAGPXD010000007">
    <property type="protein sequence ID" value="KAH7347344.1"/>
    <property type="molecule type" value="Genomic_DNA"/>
</dbReference>
<feature type="compositionally biased region" description="Basic residues" evidence="1">
    <location>
        <begin position="84"/>
        <end position="94"/>
    </location>
</feature>